<dbReference type="AlphaFoldDB" id="A0A561Q7T8"/>
<evidence type="ECO:0000313" key="2">
    <source>
        <dbReference type="Proteomes" id="UP000320653"/>
    </source>
</evidence>
<keyword evidence="2" id="KW-1185">Reference proteome</keyword>
<reference evidence="1 2" key="1">
    <citation type="submission" date="2019-06" db="EMBL/GenBank/DDBJ databases">
        <title>Sorghum-associated microbial communities from plants grown in Nebraska, USA.</title>
        <authorList>
            <person name="Schachtman D."/>
        </authorList>
    </citation>
    <scope>NUCLEOTIDE SEQUENCE [LARGE SCALE GENOMIC DNA]</scope>
    <source>
        <strain evidence="1 2">1225</strain>
    </source>
</reference>
<sequence>MLRVSAPTLTRSSLVRVITPADKLPIKHHQRKRIPSGGELKDTLIFVSDISVLIMTDPLDKLPVFATDREIAVAIVGKERASMWVKTVIPQLERKGFPRIDPLHAGRPVPLVKKFYDGYFGITAGFAATAPDGEEDWSEWKKSRRRDSKKPQLELDGRCQNALIFMASHPDVSSHLAIPNASVHTMRVLVEKGALKPGKKDEQGDETWMVTDVGRDEAERLEIYYGRKNT</sequence>
<dbReference type="RefSeq" id="WP_246691010.1">
    <property type="nucleotide sequence ID" value="NZ_VIWP01000015.1"/>
</dbReference>
<accession>A0A561Q7T8</accession>
<evidence type="ECO:0000313" key="1">
    <source>
        <dbReference type="EMBL" id="TWF46409.1"/>
    </source>
</evidence>
<gene>
    <name evidence="1" type="ORF">FHW37_115106</name>
</gene>
<name>A0A561Q7T8_9HYPH</name>
<proteinExistence type="predicted"/>
<dbReference type="EMBL" id="VIWP01000015">
    <property type="protein sequence ID" value="TWF46409.1"/>
    <property type="molecule type" value="Genomic_DNA"/>
</dbReference>
<organism evidence="1 2">
    <name type="scientific">Neorhizobium alkalisoli</name>
    <dbReference type="NCBI Taxonomy" id="528178"/>
    <lineage>
        <taxon>Bacteria</taxon>
        <taxon>Pseudomonadati</taxon>
        <taxon>Pseudomonadota</taxon>
        <taxon>Alphaproteobacteria</taxon>
        <taxon>Hyphomicrobiales</taxon>
        <taxon>Rhizobiaceae</taxon>
        <taxon>Rhizobium/Agrobacterium group</taxon>
        <taxon>Neorhizobium</taxon>
    </lineage>
</organism>
<protein>
    <submittedName>
        <fullName evidence="1">Uncharacterized protein</fullName>
    </submittedName>
</protein>
<dbReference type="Proteomes" id="UP000320653">
    <property type="component" value="Unassembled WGS sequence"/>
</dbReference>
<comment type="caution">
    <text evidence="1">The sequence shown here is derived from an EMBL/GenBank/DDBJ whole genome shotgun (WGS) entry which is preliminary data.</text>
</comment>